<dbReference type="Proteomes" id="UP000193498">
    <property type="component" value="Unassembled WGS sequence"/>
</dbReference>
<evidence type="ECO:0000256" key="1">
    <source>
        <dbReference type="ARBA" id="ARBA00004123"/>
    </source>
</evidence>
<dbReference type="InterPro" id="IPR046347">
    <property type="entry name" value="bZIP_sf"/>
</dbReference>
<dbReference type="PANTHER" id="PTHR40621:SF6">
    <property type="entry name" value="AP-1-LIKE TRANSCRIPTION FACTOR YAP1-RELATED"/>
    <property type="match status" value="1"/>
</dbReference>
<protein>
    <recommendedName>
        <fullName evidence="6">BZIP domain-containing protein</fullName>
    </recommendedName>
</protein>
<dbReference type="Gene3D" id="1.20.5.170">
    <property type="match status" value="1"/>
</dbReference>
<dbReference type="InterPro" id="IPR050936">
    <property type="entry name" value="AP-1-like"/>
</dbReference>
<comment type="caution">
    <text evidence="4">The sequence shown here is derived from an EMBL/GenBank/DDBJ whole genome shotgun (WGS) entry which is preliminary data.</text>
</comment>
<gene>
    <name evidence="4" type="ORF">K493DRAFT_412670</name>
</gene>
<evidence type="ECO:0008006" key="6">
    <source>
        <dbReference type="Google" id="ProtNLM"/>
    </source>
</evidence>
<dbReference type="GO" id="GO:0000976">
    <property type="term" value="F:transcription cis-regulatory region binding"/>
    <property type="evidence" value="ECO:0007669"/>
    <property type="project" value="InterPro"/>
</dbReference>
<sequence>MSRKRDRSEEETPLSSELLSRKPGRKPVATAPISKRQMQNREAQRLFRERKIRQQQHLYDRIQELEDIRDTTQRENYHLKLVAQELQVQNERLQATLKNVCTENNSSNCAPFPVDGDKPNSSDFQASFQTQGPWRYTNIKPLIHKPSTAVQDPTPRPEDISIATKHTHRTIEYAASRTNEPGLCERARKAREEREAIESTEYRASRDSVYPIQPNDRPPPGPSTRSAAHTTEAQFRNAVEAGANDGIYSLVDQIAHSTANEDPSMAQQSNINYQYNALSVTPNTDQHSNMNLPTLTPDSLEALSADDGVSVAYLDQLVMELHDLCQEMKKKAALSSEPFEFEWPCEEIDQKLQKMKEFKP</sequence>
<comment type="subcellular location">
    <subcellularLocation>
        <location evidence="1">Nucleus</location>
    </subcellularLocation>
</comment>
<dbReference type="CDD" id="cd14688">
    <property type="entry name" value="bZIP_YAP"/>
    <property type="match status" value="1"/>
</dbReference>
<evidence type="ECO:0000256" key="2">
    <source>
        <dbReference type="ARBA" id="ARBA00023242"/>
    </source>
</evidence>
<dbReference type="EMBL" id="MCFE01001044">
    <property type="protein sequence ID" value="ORX75062.1"/>
    <property type="molecule type" value="Genomic_DNA"/>
</dbReference>
<evidence type="ECO:0000313" key="4">
    <source>
        <dbReference type="EMBL" id="ORX75062.1"/>
    </source>
</evidence>
<accession>A0A1Y1WNL3</accession>
<organism evidence="4 5">
    <name type="scientific">Basidiobolus meristosporus CBS 931.73</name>
    <dbReference type="NCBI Taxonomy" id="1314790"/>
    <lineage>
        <taxon>Eukaryota</taxon>
        <taxon>Fungi</taxon>
        <taxon>Fungi incertae sedis</taxon>
        <taxon>Zoopagomycota</taxon>
        <taxon>Entomophthoromycotina</taxon>
        <taxon>Basidiobolomycetes</taxon>
        <taxon>Basidiobolales</taxon>
        <taxon>Basidiobolaceae</taxon>
        <taxon>Basidiobolus</taxon>
    </lineage>
</organism>
<dbReference type="PANTHER" id="PTHR40621">
    <property type="entry name" value="TRANSCRIPTION FACTOR KAPC-RELATED"/>
    <property type="match status" value="1"/>
</dbReference>
<evidence type="ECO:0000256" key="3">
    <source>
        <dbReference type="SAM" id="MobiDB-lite"/>
    </source>
</evidence>
<feature type="compositionally biased region" description="Basic and acidic residues" evidence="3">
    <location>
        <begin position="183"/>
        <end position="206"/>
    </location>
</feature>
<dbReference type="GO" id="GO:0090575">
    <property type="term" value="C:RNA polymerase II transcription regulator complex"/>
    <property type="evidence" value="ECO:0007669"/>
    <property type="project" value="TreeGrafter"/>
</dbReference>
<dbReference type="GO" id="GO:0001228">
    <property type="term" value="F:DNA-binding transcription activator activity, RNA polymerase II-specific"/>
    <property type="evidence" value="ECO:0007669"/>
    <property type="project" value="TreeGrafter"/>
</dbReference>
<dbReference type="OrthoDB" id="2593073at2759"/>
<feature type="compositionally biased region" description="Basic and acidic residues" evidence="3">
    <location>
        <begin position="1"/>
        <end position="10"/>
    </location>
</feature>
<evidence type="ECO:0000313" key="5">
    <source>
        <dbReference type="Proteomes" id="UP000193498"/>
    </source>
</evidence>
<feature type="region of interest" description="Disordered" evidence="3">
    <location>
        <begin position="1"/>
        <end position="43"/>
    </location>
</feature>
<feature type="region of interest" description="Disordered" evidence="3">
    <location>
        <begin position="176"/>
        <end position="229"/>
    </location>
</feature>
<dbReference type="STRING" id="1314790.A0A1Y1WNL3"/>
<keyword evidence="2" id="KW-0539">Nucleus</keyword>
<proteinExistence type="predicted"/>
<dbReference type="SUPFAM" id="SSF57959">
    <property type="entry name" value="Leucine zipper domain"/>
    <property type="match status" value="1"/>
</dbReference>
<keyword evidence="5" id="KW-1185">Reference proteome</keyword>
<reference evidence="4 5" key="1">
    <citation type="submission" date="2016-07" db="EMBL/GenBank/DDBJ databases">
        <title>Pervasive Adenine N6-methylation of Active Genes in Fungi.</title>
        <authorList>
            <consortium name="DOE Joint Genome Institute"/>
            <person name="Mondo S.J."/>
            <person name="Dannebaum R.O."/>
            <person name="Kuo R.C."/>
            <person name="Labutti K."/>
            <person name="Haridas S."/>
            <person name="Kuo A."/>
            <person name="Salamov A."/>
            <person name="Ahrendt S.R."/>
            <person name="Lipzen A."/>
            <person name="Sullivan W."/>
            <person name="Andreopoulos W.B."/>
            <person name="Clum A."/>
            <person name="Lindquist E."/>
            <person name="Daum C."/>
            <person name="Ramamoorthy G.K."/>
            <person name="Gryganskyi A."/>
            <person name="Culley D."/>
            <person name="Magnuson J.K."/>
            <person name="James T.Y."/>
            <person name="O'Malley M.A."/>
            <person name="Stajich J.E."/>
            <person name="Spatafora J.W."/>
            <person name="Visel A."/>
            <person name="Grigoriev I.V."/>
        </authorList>
    </citation>
    <scope>NUCLEOTIDE SEQUENCE [LARGE SCALE GENOMIC DNA]</scope>
    <source>
        <strain evidence="4 5">CBS 931.73</strain>
    </source>
</reference>
<name>A0A1Y1WNL3_9FUNG</name>
<dbReference type="InParanoid" id="A0A1Y1WNL3"/>
<dbReference type="AlphaFoldDB" id="A0A1Y1WNL3"/>